<reference evidence="4 5" key="1">
    <citation type="submission" date="2014-11" db="EMBL/GenBank/DDBJ databases">
        <title>Draft Genome Sequences of Paenibacillus polymyxa NRRL B-30509 and Paenibacillus terrae NRRL B-30644, Strains from a Poultry Environment that Produce Tridecaptin A and Paenicidins.</title>
        <authorList>
            <person name="van Belkum M.J."/>
            <person name="Lohans C.T."/>
            <person name="Vederas J.C."/>
        </authorList>
    </citation>
    <scope>NUCLEOTIDE SEQUENCE [LARGE SCALE GENOMIC DNA]</scope>
    <source>
        <strain evidence="4 5">NRRL B-30644</strain>
    </source>
</reference>
<gene>
    <name evidence="4" type="ORF">QD47_07880</name>
</gene>
<dbReference type="InterPro" id="IPR001296">
    <property type="entry name" value="Glyco_trans_1"/>
</dbReference>
<dbReference type="CDD" id="cd03801">
    <property type="entry name" value="GT4_PimA-like"/>
    <property type="match status" value="1"/>
</dbReference>
<dbReference type="PANTHER" id="PTHR46401">
    <property type="entry name" value="GLYCOSYLTRANSFERASE WBBK-RELATED"/>
    <property type="match status" value="1"/>
</dbReference>
<dbReference type="Pfam" id="PF00534">
    <property type="entry name" value="Glycos_transf_1"/>
    <property type="match status" value="1"/>
</dbReference>
<dbReference type="GO" id="GO:0016757">
    <property type="term" value="F:glycosyltransferase activity"/>
    <property type="evidence" value="ECO:0007669"/>
    <property type="project" value="InterPro"/>
</dbReference>
<evidence type="ECO:0000259" key="3">
    <source>
        <dbReference type="Pfam" id="PF13439"/>
    </source>
</evidence>
<organism evidence="4 5">
    <name type="scientific">Paenibacillus terrae</name>
    <dbReference type="NCBI Taxonomy" id="159743"/>
    <lineage>
        <taxon>Bacteria</taxon>
        <taxon>Bacillati</taxon>
        <taxon>Bacillota</taxon>
        <taxon>Bacilli</taxon>
        <taxon>Bacillales</taxon>
        <taxon>Paenibacillaceae</taxon>
        <taxon>Paenibacillus</taxon>
    </lineage>
</organism>
<dbReference type="InterPro" id="IPR028098">
    <property type="entry name" value="Glyco_trans_4-like_N"/>
</dbReference>
<evidence type="ECO:0000313" key="5">
    <source>
        <dbReference type="Proteomes" id="UP000032534"/>
    </source>
</evidence>
<evidence type="ECO:0000256" key="1">
    <source>
        <dbReference type="ARBA" id="ARBA00022679"/>
    </source>
</evidence>
<dbReference type="AlphaFoldDB" id="A0A0D7X7T9"/>
<dbReference type="Proteomes" id="UP000032534">
    <property type="component" value="Unassembled WGS sequence"/>
</dbReference>
<proteinExistence type="predicted"/>
<keyword evidence="1 4" id="KW-0808">Transferase</keyword>
<comment type="caution">
    <text evidence="4">The sequence shown here is derived from an EMBL/GenBank/DDBJ whole genome shotgun (WGS) entry which is preliminary data.</text>
</comment>
<protein>
    <submittedName>
        <fullName evidence="4">Glycosyl transferase</fullName>
    </submittedName>
</protein>
<dbReference type="Gene3D" id="3.40.50.2000">
    <property type="entry name" value="Glycogen Phosphorylase B"/>
    <property type="match status" value="2"/>
</dbReference>
<feature type="domain" description="Glycosyltransferase subfamily 4-like N-terminal" evidence="3">
    <location>
        <begin position="27"/>
        <end position="185"/>
    </location>
</feature>
<dbReference type="EMBL" id="JTHP01000011">
    <property type="protein sequence ID" value="KJD46082.1"/>
    <property type="molecule type" value="Genomic_DNA"/>
</dbReference>
<dbReference type="RefSeq" id="WP_044645617.1">
    <property type="nucleotide sequence ID" value="NZ_JTHP01000011.1"/>
</dbReference>
<sequence length="408" mass="47137">MNTIPEQDGKTVVLLLSWRDIRSPKSGGAEIFTHEMLKRSQQDRFQFIHFSPRLEGMPEEEIIDGITYIRKGNIYSVIYYAMRYYRHHRKHIDYVINQANTHQFFTRFWVEASKRIFFIHQLTREIWFENAGFPLNHIGYRLEPLMLKLARKDRTITVSPSTRYDLLKLGFHPDRVHLLPEGIEFEHWPREQFLTKESNPTFMYAGRFVKYKGIDLVVEAFGELKKKFPQAMLWIAGKTDKTYVAEQLLPIMKRYGLTYGEPDEQGQSQADITFYGFVSAEHKLELMSRAHALVFPSLREGWGLTITEAAAVGTPSIVSNSPGLVDATDFGKSGYLCFHGDVRGLSEQMERAANGGEDYMAMRERAYQYALGFHFDHTAAAFEQLMGDWVKEAEQSGQSGHSLLHVQQ</sequence>
<name>A0A0D7X7T9_9BACL</name>
<evidence type="ECO:0000259" key="2">
    <source>
        <dbReference type="Pfam" id="PF00534"/>
    </source>
</evidence>
<evidence type="ECO:0000313" key="4">
    <source>
        <dbReference type="EMBL" id="KJD46082.1"/>
    </source>
</evidence>
<feature type="domain" description="Glycosyl transferase family 1" evidence="2">
    <location>
        <begin position="191"/>
        <end position="368"/>
    </location>
</feature>
<dbReference type="SUPFAM" id="SSF53756">
    <property type="entry name" value="UDP-Glycosyltransferase/glycogen phosphorylase"/>
    <property type="match status" value="1"/>
</dbReference>
<dbReference type="OrthoDB" id="73743at2"/>
<dbReference type="PATRIC" id="fig|159743.3.peg.1734"/>
<accession>A0A0D7X7T9</accession>
<dbReference type="PANTHER" id="PTHR46401:SF2">
    <property type="entry name" value="GLYCOSYLTRANSFERASE WBBK-RELATED"/>
    <property type="match status" value="1"/>
</dbReference>
<dbReference type="Pfam" id="PF13439">
    <property type="entry name" value="Glyco_transf_4"/>
    <property type="match status" value="1"/>
</dbReference>
<keyword evidence="5" id="KW-1185">Reference proteome</keyword>